<dbReference type="RefSeq" id="WP_170146722.1">
    <property type="nucleotide sequence ID" value="NZ_RBIQ01000008.1"/>
</dbReference>
<reference evidence="1 2" key="1">
    <citation type="submission" date="2018-10" db="EMBL/GenBank/DDBJ databases">
        <title>Genomic Encyclopedia of Archaeal and Bacterial Type Strains, Phase II (KMG-II): from individual species to whole genera.</title>
        <authorList>
            <person name="Goeker M."/>
        </authorList>
    </citation>
    <scope>NUCLEOTIDE SEQUENCE [LARGE SCALE GENOMIC DNA]</scope>
    <source>
        <strain evidence="1 2">DSM 25230</strain>
    </source>
</reference>
<dbReference type="EMBL" id="RBIQ01000008">
    <property type="protein sequence ID" value="RKR12967.1"/>
    <property type="molecule type" value="Genomic_DNA"/>
</dbReference>
<dbReference type="AlphaFoldDB" id="A0A495EAS2"/>
<sequence>MFKKRKRKAIKTQAVFVKNNQVFFKTSSTNKNYSEEWLPVALQWTTV</sequence>
<evidence type="ECO:0000313" key="2">
    <source>
        <dbReference type="Proteomes" id="UP000269412"/>
    </source>
</evidence>
<protein>
    <submittedName>
        <fullName evidence="1">Uncharacterized protein</fullName>
    </submittedName>
</protein>
<proteinExistence type="predicted"/>
<name>A0A495EAS2_9FLAO</name>
<accession>A0A495EAS2</accession>
<dbReference type="Proteomes" id="UP000269412">
    <property type="component" value="Unassembled WGS sequence"/>
</dbReference>
<evidence type="ECO:0000313" key="1">
    <source>
        <dbReference type="EMBL" id="RKR12967.1"/>
    </source>
</evidence>
<gene>
    <name evidence="1" type="ORF">CLV91_1679</name>
</gene>
<organism evidence="1 2">
    <name type="scientific">Maribacter vaceletii</name>
    <dbReference type="NCBI Taxonomy" id="1206816"/>
    <lineage>
        <taxon>Bacteria</taxon>
        <taxon>Pseudomonadati</taxon>
        <taxon>Bacteroidota</taxon>
        <taxon>Flavobacteriia</taxon>
        <taxon>Flavobacteriales</taxon>
        <taxon>Flavobacteriaceae</taxon>
        <taxon>Maribacter</taxon>
    </lineage>
</organism>
<keyword evidence="2" id="KW-1185">Reference proteome</keyword>
<comment type="caution">
    <text evidence="1">The sequence shown here is derived from an EMBL/GenBank/DDBJ whole genome shotgun (WGS) entry which is preliminary data.</text>
</comment>